<dbReference type="EMBL" id="SHKR01000016">
    <property type="protein sequence ID" value="RZU10295.1"/>
    <property type="molecule type" value="Genomic_DNA"/>
</dbReference>
<feature type="domain" description="Methyltransferase type 11" evidence="1">
    <location>
        <begin position="44"/>
        <end position="138"/>
    </location>
</feature>
<comment type="caution">
    <text evidence="2">The sequence shown here is derived from an EMBL/GenBank/DDBJ whole genome shotgun (WGS) entry which is preliminary data.</text>
</comment>
<dbReference type="CDD" id="cd02440">
    <property type="entry name" value="AdoMet_MTases"/>
    <property type="match status" value="1"/>
</dbReference>
<dbReference type="InterPro" id="IPR052356">
    <property type="entry name" value="Thiol_S-MT"/>
</dbReference>
<protein>
    <submittedName>
        <fullName evidence="2">Methyltransferase family protein</fullName>
    </submittedName>
</protein>
<proteinExistence type="predicted"/>
<reference evidence="2 3" key="1">
    <citation type="journal article" date="2015" name="Stand. Genomic Sci.">
        <title>Genomic Encyclopedia of Bacterial and Archaeal Type Strains, Phase III: the genomes of soil and plant-associated and newly described type strains.</title>
        <authorList>
            <person name="Whitman W.B."/>
            <person name="Woyke T."/>
            <person name="Klenk H.P."/>
            <person name="Zhou Y."/>
            <person name="Lilburn T.G."/>
            <person name="Beck B.J."/>
            <person name="De Vos P."/>
            <person name="Vandamme P."/>
            <person name="Eisen J.A."/>
            <person name="Garrity G."/>
            <person name="Hugenholtz P."/>
            <person name="Kyrpides N.C."/>
        </authorList>
    </citation>
    <scope>NUCLEOTIDE SEQUENCE [LARGE SCALE GENOMIC DNA]</scope>
    <source>
        <strain evidence="2 3">VKM Ac-2540</strain>
    </source>
</reference>
<name>A0A4Q7WL94_9ACTN</name>
<keyword evidence="2" id="KW-0489">Methyltransferase</keyword>
<gene>
    <name evidence="2" type="ORF">EV645_6757</name>
</gene>
<organism evidence="2 3">
    <name type="scientific">Kribbella rubisoli</name>
    <dbReference type="NCBI Taxonomy" id="3075929"/>
    <lineage>
        <taxon>Bacteria</taxon>
        <taxon>Bacillati</taxon>
        <taxon>Actinomycetota</taxon>
        <taxon>Actinomycetes</taxon>
        <taxon>Propionibacteriales</taxon>
        <taxon>Kribbellaceae</taxon>
        <taxon>Kribbella</taxon>
    </lineage>
</organism>
<keyword evidence="3" id="KW-1185">Reference proteome</keyword>
<evidence type="ECO:0000259" key="1">
    <source>
        <dbReference type="Pfam" id="PF08241"/>
    </source>
</evidence>
<dbReference type="GO" id="GO:0008757">
    <property type="term" value="F:S-adenosylmethionine-dependent methyltransferase activity"/>
    <property type="evidence" value="ECO:0007669"/>
    <property type="project" value="InterPro"/>
</dbReference>
<dbReference type="SUPFAM" id="SSF53335">
    <property type="entry name" value="S-adenosyl-L-methionine-dependent methyltransferases"/>
    <property type="match status" value="1"/>
</dbReference>
<keyword evidence="2" id="KW-0808">Transferase</keyword>
<evidence type="ECO:0000313" key="2">
    <source>
        <dbReference type="EMBL" id="RZU10295.1"/>
    </source>
</evidence>
<dbReference type="AlphaFoldDB" id="A0A4Q7WL94"/>
<dbReference type="OrthoDB" id="65624at2"/>
<dbReference type="InterPro" id="IPR029063">
    <property type="entry name" value="SAM-dependent_MTases_sf"/>
</dbReference>
<dbReference type="Proteomes" id="UP000292027">
    <property type="component" value="Unassembled WGS sequence"/>
</dbReference>
<dbReference type="GO" id="GO:0032259">
    <property type="term" value="P:methylation"/>
    <property type="evidence" value="ECO:0007669"/>
    <property type="project" value="UniProtKB-KW"/>
</dbReference>
<accession>A0A4Q7WL94</accession>
<evidence type="ECO:0000313" key="3">
    <source>
        <dbReference type="Proteomes" id="UP000292027"/>
    </source>
</evidence>
<dbReference type="InterPro" id="IPR013216">
    <property type="entry name" value="Methyltransf_11"/>
</dbReference>
<dbReference type="PANTHER" id="PTHR45036">
    <property type="entry name" value="METHYLTRANSFERASE LIKE 7B"/>
    <property type="match status" value="1"/>
</dbReference>
<dbReference type="Gene3D" id="3.40.50.150">
    <property type="entry name" value="Vaccinia Virus protein VP39"/>
    <property type="match status" value="1"/>
</dbReference>
<sequence length="212" mass="22720">MRHSDIMKHPIFARMYARVRPAVDREGAGAHRRRLLAGAAGRVVEIGAGDGGNFAHYPAEVVSVLAVEPEPYLRAQAREAAVRAPVPVEVVEGTAERLPAADASADVVVVSLVLCSVPDQQAALAEAARVLRPGGELRFYEHVAADGGRLETAQRLADATVWSLFMGGCHVHRDTAAAIEAAGFVIEEVDQFDFPANQPNPARPHILGRARR</sequence>
<dbReference type="Pfam" id="PF08241">
    <property type="entry name" value="Methyltransf_11"/>
    <property type="match status" value="1"/>
</dbReference>
<dbReference type="PANTHER" id="PTHR45036:SF1">
    <property type="entry name" value="METHYLTRANSFERASE LIKE 7A"/>
    <property type="match status" value="1"/>
</dbReference>